<dbReference type="RefSeq" id="XP_010927923.1">
    <property type="nucleotide sequence ID" value="XM_010929621.1"/>
</dbReference>
<dbReference type="GO" id="GO:0005509">
    <property type="term" value="F:calcium ion binding"/>
    <property type="evidence" value="ECO:0007669"/>
    <property type="project" value="InterPro"/>
</dbReference>
<dbReference type="AlphaFoldDB" id="A0A6I9RJT2"/>
<dbReference type="Proteomes" id="UP000504607">
    <property type="component" value="Chromosome 8"/>
</dbReference>
<sequence>MMIFGSNPMNHRPNCMVEDSLEFMDLLPFITKSLGPEGLIEELCKWFQLHMDTKKGVMTLEGLRRNVARLGLERLADDELLRMLGEGDLDGDGTLD</sequence>
<organism evidence="2 3">
    <name type="scientific">Elaeis guineensis var. tenera</name>
    <name type="common">Oil palm</name>
    <dbReference type="NCBI Taxonomy" id="51953"/>
    <lineage>
        <taxon>Eukaryota</taxon>
        <taxon>Viridiplantae</taxon>
        <taxon>Streptophyta</taxon>
        <taxon>Embryophyta</taxon>
        <taxon>Tracheophyta</taxon>
        <taxon>Spermatophyta</taxon>
        <taxon>Magnoliopsida</taxon>
        <taxon>Liliopsida</taxon>
        <taxon>Arecaceae</taxon>
        <taxon>Arecoideae</taxon>
        <taxon>Cocoseae</taxon>
        <taxon>Elaeidinae</taxon>
        <taxon>Elaeis</taxon>
    </lineage>
</organism>
<dbReference type="PANTHER" id="PTHR47319:SF6">
    <property type="entry name" value="OS06G0683400 PROTEIN"/>
    <property type="match status" value="1"/>
</dbReference>
<evidence type="ECO:0000313" key="3">
    <source>
        <dbReference type="RefSeq" id="XP_010927923.1"/>
    </source>
</evidence>
<dbReference type="SUPFAM" id="SSF47473">
    <property type="entry name" value="EF-hand"/>
    <property type="match status" value="1"/>
</dbReference>
<dbReference type="InterPro" id="IPR002048">
    <property type="entry name" value="EF_hand_dom"/>
</dbReference>
<keyword evidence="2" id="KW-1185">Reference proteome</keyword>
<dbReference type="InParanoid" id="A0A6I9RJT2"/>
<protein>
    <submittedName>
        <fullName evidence="3">Calcium-binding protein PBP1-like</fullName>
    </submittedName>
</protein>
<evidence type="ECO:0000313" key="2">
    <source>
        <dbReference type="Proteomes" id="UP000504607"/>
    </source>
</evidence>
<proteinExistence type="predicted"/>
<dbReference type="Gene3D" id="1.10.238.10">
    <property type="entry name" value="EF-hand"/>
    <property type="match status" value="1"/>
</dbReference>
<feature type="domain" description="EF-hand" evidence="1">
    <location>
        <begin position="54"/>
        <end position="96"/>
    </location>
</feature>
<name>A0A6I9RJT2_ELAGV</name>
<dbReference type="InterPro" id="IPR011992">
    <property type="entry name" value="EF-hand-dom_pair"/>
</dbReference>
<reference evidence="3" key="1">
    <citation type="submission" date="2025-08" db="UniProtKB">
        <authorList>
            <consortium name="RefSeq"/>
        </authorList>
    </citation>
    <scope>IDENTIFICATION</scope>
</reference>
<evidence type="ECO:0000259" key="1">
    <source>
        <dbReference type="Pfam" id="PF13833"/>
    </source>
</evidence>
<accession>A0A6I9RJT2</accession>
<gene>
    <name evidence="3" type="primary">LOC105049851</name>
</gene>
<dbReference type="Pfam" id="PF13833">
    <property type="entry name" value="EF-hand_8"/>
    <property type="match status" value="1"/>
</dbReference>
<dbReference type="InterPro" id="IPR044205">
    <property type="entry name" value="KIC/PBP1/KRP1"/>
</dbReference>
<dbReference type="PANTHER" id="PTHR47319">
    <property type="entry name" value="CALCIUM-BINDING PROTEIN KIC"/>
    <property type="match status" value="1"/>
</dbReference>